<evidence type="ECO:0000256" key="5">
    <source>
        <dbReference type="ARBA" id="ARBA00048539"/>
    </source>
</evidence>
<keyword evidence="4" id="KW-0067">ATP-binding</keyword>
<dbReference type="InterPro" id="IPR011063">
    <property type="entry name" value="TilS/TtcA_N"/>
</dbReference>
<reference evidence="8 9" key="1">
    <citation type="submission" date="2020-10" db="EMBL/GenBank/DDBJ databases">
        <title>Campylobacter and Helicobacter PacBio genomes.</title>
        <authorList>
            <person name="Lane C."/>
        </authorList>
    </citation>
    <scope>NUCLEOTIDE SEQUENCE [LARGE SCALE GENOMIC DNA]</scope>
    <source>
        <strain evidence="8 9">2010D-8469</strain>
    </source>
</reference>
<dbReference type="Proteomes" id="UP000594874">
    <property type="component" value="Chromosome"/>
</dbReference>
<organism evidence="8 9">
    <name type="scientific">Campylobacter cuniculorum</name>
    <dbReference type="NCBI Taxonomy" id="374106"/>
    <lineage>
        <taxon>Bacteria</taxon>
        <taxon>Pseudomonadati</taxon>
        <taxon>Campylobacterota</taxon>
        <taxon>Epsilonproteobacteria</taxon>
        <taxon>Campylobacterales</taxon>
        <taxon>Campylobacteraceae</taxon>
        <taxon>Campylobacter</taxon>
    </lineage>
</organism>
<dbReference type="EMBL" id="CP063091">
    <property type="protein sequence ID" value="QOR04277.1"/>
    <property type="molecule type" value="Genomic_DNA"/>
</dbReference>
<comment type="catalytic activity">
    <reaction evidence="5 6">
        <text>cytidine(34) in tRNA(Ile2) + L-lysine + ATP = lysidine(34) in tRNA(Ile2) + AMP + diphosphate + H(+)</text>
        <dbReference type="Rhea" id="RHEA:43744"/>
        <dbReference type="Rhea" id="RHEA-COMP:10625"/>
        <dbReference type="Rhea" id="RHEA-COMP:10670"/>
        <dbReference type="ChEBI" id="CHEBI:15378"/>
        <dbReference type="ChEBI" id="CHEBI:30616"/>
        <dbReference type="ChEBI" id="CHEBI:32551"/>
        <dbReference type="ChEBI" id="CHEBI:33019"/>
        <dbReference type="ChEBI" id="CHEBI:82748"/>
        <dbReference type="ChEBI" id="CHEBI:83665"/>
        <dbReference type="ChEBI" id="CHEBI:456215"/>
        <dbReference type="EC" id="6.3.4.19"/>
    </reaction>
</comment>
<proteinExistence type="inferred from homology"/>
<dbReference type="EC" id="6.3.4.19" evidence="6"/>
<comment type="caution">
    <text evidence="6">Lacks conserved residue(s) required for the propagation of feature annotation.</text>
</comment>
<dbReference type="PANTHER" id="PTHR43033">
    <property type="entry name" value="TRNA(ILE)-LYSIDINE SYNTHASE-RELATED"/>
    <property type="match status" value="1"/>
</dbReference>
<dbReference type="SUPFAM" id="SSF52402">
    <property type="entry name" value="Adenine nucleotide alpha hydrolases-like"/>
    <property type="match status" value="1"/>
</dbReference>
<gene>
    <name evidence="6 8" type="primary">tilS</name>
    <name evidence="8" type="ORF">A0071_09005</name>
</gene>
<name>A0ABX6TYY4_9BACT</name>
<comment type="function">
    <text evidence="6">Ligates lysine onto the cytidine present at position 34 of the AUA codon-specific tRNA(Ile) that contains the anticodon CAU, in an ATP-dependent manner. Cytidine is converted to lysidine, thus changing the amino acid specificity of the tRNA from methionine to isoleucine.</text>
</comment>
<keyword evidence="6" id="KW-0963">Cytoplasm</keyword>
<dbReference type="InterPro" id="IPR012094">
    <property type="entry name" value="tRNA_Ile_lys_synt"/>
</dbReference>
<evidence type="ECO:0000313" key="9">
    <source>
        <dbReference type="Proteomes" id="UP000594874"/>
    </source>
</evidence>
<dbReference type="GO" id="GO:0032267">
    <property type="term" value="F:tRNA(Ile)-lysidine synthase activity"/>
    <property type="evidence" value="ECO:0007669"/>
    <property type="project" value="UniProtKB-EC"/>
</dbReference>
<protein>
    <recommendedName>
        <fullName evidence="6">tRNA(Ile)-lysidine synthase</fullName>
        <ecNumber evidence="6">6.3.4.19</ecNumber>
    </recommendedName>
    <alternativeName>
        <fullName evidence="6">tRNA(Ile)-2-lysyl-cytidine synthase</fullName>
    </alternativeName>
    <alternativeName>
        <fullName evidence="6">tRNA(Ile)-lysidine synthetase</fullName>
    </alternativeName>
</protein>
<dbReference type="PANTHER" id="PTHR43033:SF1">
    <property type="entry name" value="TRNA(ILE)-LYSIDINE SYNTHASE-RELATED"/>
    <property type="match status" value="1"/>
</dbReference>
<evidence type="ECO:0000256" key="6">
    <source>
        <dbReference type="HAMAP-Rule" id="MF_01161"/>
    </source>
</evidence>
<keyword evidence="9" id="KW-1185">Reference proteome</keyword>
<keyword evidence="1 6" id="KW-0436">Ligase</keyword>
<evidence type="ECO:0000313" key="8">
    <source>
        <dbReference type="EMBL" id="QOR04277.1"/>
    </source>
</evidence>
<dbReference type="InterPro" id="IPR014729">
    <property type="entry name" value="Rossmann-like_a/b/a_fold"/>
</dbReference>
<evidence type="ECO:0000256" key="4">
    <source>
        <dbReference type="ARBA" id="ARBA00022840"/>
    </source>
</evidence>
<dbReference type="NCBIfam" id="TIGR02432">
    <property type="entry name" value="lysidine_TilS_N"/>
    <property type="match status" value="1"/>
</dbReference>
<comment type="similarity">
    <text evidence="6">Belongs to the tRNA(Ile)-lysidine synthase family.</text>
</comment>
<sequence>MMIKNEILEALRGQKNLLAFSYGSDSTALFYILMDFNIEFDLVFINYKTRIHSDTEELEARHLAQKFHKKIFIQNAPYFKNNFEKQARDFRYAFFEKLCCEEQYQNLILAHQLNDLFEWFLMQFSKGAGLAELIGMKDREKCEFFTLVRPLLFVSKDEILAFLKQRKIKYFNDESNENEKYFRNFIRKHFAKDFITQFSKGVKKSFEYLGKDLQDFLGDEKESEILEFKGILICKKHESLISKAVKKRGVVMSWAQRKEALKGDCVVSSKVGIVYFKQGLNDERALIFNYELCEKLPKSFKEKCRQAKIPRLLRAYLYHHHLEPCDLNSKLFDKKDA</sequence>
<comment type="subcellular location">
    <subcellularLocation>
        <location evidence="6">Cytoplasm</location>
    </subcellularLocation>
</comment>
<dbReference type="CDD" id="cd01992">
    <property type="entry name" value="TilS_N"/>
    <property type="match status" value="1"/>
</dbReference>
<dbReference type="InterPro" id="IPR012795">
    <property type="entry name" value="tRNA_Ile_lys_synt_N"/>
</dbReference>
<dbReference type="HAMAP" id="MF_01161">
    <property type="entry name" value="tRNA_Ile_lys_synt"/>
    <property type="match status" value="1"/>
</dbReference>
<dbReference type="Gene3D" id="3.40.50.620">
    <property type="entry name" value="HUPs"/>
    <property type="match status" value="1"/>
</dbReference>
<keyword evidence="3" id="KW-0547">Nucleotide-binding</keyword>
<evidence type="ECO:0000259" key="7">
    <source>
        <dbReference type="Pfam" id="PF01171"/>
    </source>
</evidence>
<keyword evidence="2 6" id="KW-0819">tRNA processing</keyword>
<evidence type="ECO:0000256" key="2">
    <source>
        <dbReference type="ARBA" id="ARBA00022694"/>
    </source>
</evidence>
<dbReference type="Pfam" id="PF01171">
    <property type="entry name" value="ATP_bind_3"/>
    <property type="match status" value="1"/>
</dbReference>
<accession>A0ABX6TYY4</accession>
<evidence type="ECO:0000256" key="1">
    <source>
        <dbReference type="ARBA" id="ARBA00022598"/>
    </source>
</evidence>
<dbReference type="RefSeq" id="WP_027305682.1">
    <property type="nucleotide sequence ID" value="NZ_CP063091.1"/>
</dbReference>
<feature type="domain" description="tRNA(Ile)-lysidine/2-thiocytidine synthase N-terminal" evidence="7">
    <location>
        <begin position="16"/>
        <end position="188"/>
    </location>
</feature>
<evidence type="ECO:0000256" key="3">
    <source>
        <dbReference type="ARBA" id="ARBA00022741"/>
    </source>
</evidence>